<dbReference type="GO" id="GO:0016614">
    <property type="term" value="F:oxidoreductase activity, acting on CH-OH group of donors"/>
    <property type="evidence" value="ECO:0007669"/>
    <property type="project" value="UniProtKB-ARBA"/>
</dbReference>
<organism evidence="3 4">
    <name type="scientific">Zingiber officinale</name>
    <name type="common">Ginger</name>
    <name type="synonym">Amomum zingiber</name>
    <dbReference type="NCBI Taxonomy" id="94328"/>
    <lineage>
        <taxon>Eukaryota</taxon>
        <taxon>Viridiplantae</taxon>
        <taxon>Streptophyta</taxon>
        <taxon>Embryophyta</taxon>
        <taxon>Tracheophyta</taxon>
        <taxon>Spermatophyta</taxon>
        <taxon>Magnoliopsida</taxon>
        <taxon>Liliopsida</taxon>
        <taxon>Zingiberales</taxon>
        <taxon>Zingiberaceae</taxon>
        <taxon>Zingiber</taxon>
    </lineage>
</organism>
<dbReference type="Gene3D" id="3.40.50.720">
    <property type="entry name" value="NAD(P)-binding Rossmann-like Domain"/>
    <property type="match status" value="1"/>
</dbReference>
<sequence length="229" mass="24138">MGLCLSGFTAVRVSRIGCVIAYAMSDRLPDVLAHPSTCKELDRETYPKPIDYMATALPLSDCIAIVTGASCSIGPRYHLPPCLPQSLVYASNSAAADQLTAKLNSSPPTNLPAPSPSTLMVYAASKAAVEAMVKVLEKELKGTGIATNCVAPGPVATEMFFAEKSEELVKRSVHWDVAGGLGHRASGGVPVHRRRRVGELAGGLQFTAVLARFGLSSIGRVTAYPVRLT</sequence>
<dbReference type="PANTHER" id="PTHR48107">
    <property type="entry name" value="NADPH-DEPENDENT ALDEHYDE REDUCTASE-LIKE PROTEIN, CHLOROPLASTIC-RELATED"/>
    <property type="match status" value="1"/>
</dbReference>
<protein>
    <recommendedName>
        <fullName evidence="5">NAD(P)-binding protein</fullName>
    </recommendedName>
</protein>
<evidence type="ECO:0008006" key="5">
    <source>
        <dbReference type="Google" id="ProtNLM"/>
    </source>
</evidence>
<dbReference type="InterPro" id="IPR002347">
    <property type="entry name" value="SDR_fam"/>
</dbReference>
<keyword evidence="4" id="KW-1185">Reference proteome</keyword>
<dbReference type="InterPro" id="IPR036291">
    <property type="entry name" value="NAD(P)-bd_dom_sf"/>
</dbReference>
<evidence type="ECO:0000313" key="4">
    <source>
        <dbReference type="Proteomes" id="UP000734854"/>
    </source>
</evidence>
<evidence type="ECO:0000313" key="3">
    <source>
        <dbReference type="EMBL" id="KAG6498222.1"/>
    </source>
</evidence>
<evidence type="ECO:0000256" key="2">
    <source>
        <dbReference type="ARBA" id="ARBA00023002"/>
    </source>
</evidence>
<name>A0A8J5KZ03_ZINOF</name>
<dbReference type="Proteomes" id="UP000734854">
    <property type="component" value="Unassembled WGS sequence"/>
</dbReference>
<dbReference type="Pfam" id="PF00106">
    <property type="entry name" value="adh_short"/>
    <property type="match status" value="1"/>
</dbReference>
<evidence type="ECO:0000256" key="1">
    <source>
        <dbReference type="ARBA" id="ARBA00006484"/>
    </source>
</evidence>
<reference evidence="3 4" key="1">
    <citation type="submission" date="2020-08" db="EMBL/GenBank/DDBJ databases">
        <title>Plant Genome Project.</title>
        <authorList>
            <person name="Zhang R.-G."/>
        </authorList>
    </citation>
    <scope>NUCLEOTIDE SEQUENCE [LARGE SCALE GENOMIC DNA]</scope>
    <source>
        <tissue evidence="3">Rhizome</tissue>
    </source>
</reference>
<dbReference type="EMBL" id="JACMSC010000012">
    <property type="protein sequence ID" value="KAG6498222.1"/>
    <property type="molecule type" value="Genomic_DNA"/>
</dbReference>
<accession>A0A8J5KZ03</accession>
<dbReference type="PANTHER" id="PTHR48107:SF7">
    <property type="entry name" value="RE15974P"/>
    <property type="match status" value="1"/>
</dbReference>
<keyword evidence="2" id="KW-0560">Oxidoreductase</keyword>
<gene>
    <name evidence="3" type="ORF">ZIOFF_046134</name>
</gene>
<proteinExistence type="inferred from homology"/>
<comment type="caution">
    <text evidence="3">The sequence shown here is derived from an EMBL/GenBank/DDBJ whole genome shotgun (WGS) entry which is preliminary data.</text>
</comment>
<dbReference type="SUPFAM" id="SSF51735">
    <property type="entry name" value="NAD(P)-binding Rossmann-fold domains"/>
    <property type="match status" value="1"/>
</dbReference>
<comment type="similarity">
    <text evidence="1">Belongs to the short-chain dehydrogenases/reductases (SDR) family.</text>
</comment>
<dbReference type="AlphaFoldDB" id="A0A8J5KZ03"/>